<keyword evidence="11" id="KW-1133">Transmembrane helix</keyword>
<dbReference type="InterPro" id="IPR011047">
    <property type="entry name" value="Quinoprotein_ADH-like_sf"/>
</dbReference>
<feature type="transmembrane region" description="Helical" evidence="11">
    <location>
        <begin position="428"/>
        <end position="450"/>
    </location>
</feature>
<keyword evidence="14" id="KW-1185">Reference proteome</keyword>
<keyword evidence="4 13" id="KW-0808">Transferase</keyword>
<organism evidence="13 14">
    <name type="scientific">Stieleria bergensis</name>
    <dbReference type="NCBI Taxonomy" id="2528025"/>
    <lineage>
        <taxon>Bacteria</taxon>
        <taxon>Pseudomonadati</taxon>
        <taxon>Planctomycetota</taxon>
        <taxon>Planctomycetia</taxon>
        <taxon>Pirellulales</taxon>
        <taxon>Pirellulaceae</taxon>
        <taxon>Stieleria</taxon>
    </lineage>
</organism>
<dbReference type="RefSeq" id="WP_145277009.1">
    <property type="nucleotide sequence ID" value="NZ_CP036272.1"/>
</dbReference>
<dbReference type="SUPFAM" id="SSF50998">
    <property type="entry name" value="Quinoprotein alcohol dehydrogenase-like"/>
    <property type="match status" value="1"/>
</dbReference>
<dbReference type="InterPro" id="IPR011009">
    <property type="entry name" value="Kinase-like_dom_sf"/>
</dbReference>
<dbReference type="Pfam" id="PF00069">
    <property type="entry name" value="Pkinase"/>
    <property type="match status" value="1"/>
</dbReference>
<dbReference type="OrthoDB" id="222844at2"/>
<dbReference type="EMBL" id="CP036272">
    <property type="protein sequence ID" value="QDT62316.1"/>
    <property type="molecule type" value="Genomic_DNA"/>
</dbReference>
<keyword evidence="7 13" id="KW-0418">Kinase</keyword>
<feature type="repeat" description="WD" evidence="9">
    <location>
        <begin position="1153"/>
        <end position="1189"/>
    </location>
</feature>
<dbReference type="SMART" id="SM00320">
    <property type="entry name" value="WD40"/>
    <property type="match status" value="13"/>
</dbReference>
<keyword evidence="8 10" id="KW-0067">ATP-binding</keyword>
<dbReference type="PANTHER" id="PTHR44019:SF8">
    <property type="entry name" value="POC1 CENTRIOLAR PROTEIN HOMOLOG"/>
    <property type="match status" value="1"/>
</dbReference>
<evidence type="ECO:0000256" key="6">
    <source>
        <dbReference type="ARBA" id="ARBA00022741"/>
    </source>
</evidence>
<evidence type="ECO:0000256" key="10">
    <source>
        <dbReference type="PROSITE-ProRule" id="PRU10141"/>
    </source>
</evidence>
<evidence type="ECO:0000313" key="14">
    <source>
        <dbReference type="Proteomes" id="UP000315003"/>
    </source>
</evidence>
<dbReference type="Gene3D" id="3.30.200.20">
    <property type="entry name" value="Phosphorylase Kinase, domain 1"/>
    <property type="match status" value="1"/>
</dbReference>
<dbReference type="EC" id="2.7.11.1" evidence="1"/>
<evidence type="ECO:0000256" key="11">
    <source>
        <dbReference type="SAM" id="Phobius"/>
    </source>
</evidence>
<evidence type="ECO:0000256" key="3">
    <source>
        <dbReference type="ARBA" id="ARBA00022574"/>
    </source>
</evidence>
<evidence type="ECO:0000256" key="1">
    <source>
        <dbReference type="ARBA" id="ARBA00012513"/>
    </source>
</evidence>
<evidence type="ECO:0000259" key="12">
    <source>
        <dbReference type="PROSITE" id="PS50011"/>
    </source>
</evidence>
<evidence type="ECO:0000256" key="2">
    <source>
        <dbReference type="ARBA" id="ARBA00022527"/>
    </source>
</evidence>
<dbReference type="PROSITE" id="PS50011">
    <property type="entry name" value="PROTEIN_KINASE_DOM"/>
    <property type="match status" value="1"/>
</dbReference>
<keyword evidence="11" id="KW-0812">Transmembrane</keyword>
<dbReference type="PROSITE" id="PS50082">
    <property type="entry name" value="WD_REPEATS_2"/>
    <property type="match status" value="4"/>
</dbReference>
<dbReference type="InterPro" id="IPR019775">
    <property type="entry name" value="WD40_repeat_CS"/>
</dbReference>
<keyword evidence="5" id="KW-0677">Repeat</keyword>
<keyword evidence="2" id="KW-0723">Serine/threonine-protein kinase</keyword>
<proteinExistence type="predicted"/>
<dbReference type="SUPFAM" id="SSF50978">
    <property type="entry name" value="WD40 repeat-like"/>
    <property type="match status" value="1"/>
</dbReference>
<evidence type="ECO:0000256" key="5">
    <source>
        <dbReference type="ARBA" id="ARBA00022737"/>
    </source>
</evidence>
<evidence type="ECO:0000313" key="13">
    <source>
        <dbReference type="EMBL" id="QDT62316.1"/>
    </source>
</evidence>
<dbReference type="FunFam" id="1.10.510.10:FF:000021">
    <property type="entry name" value="Serine/threonine protein kinase"/>
    <property type="match status" value="1"/>
</dbReference>
<reference evidence="13 14" key="1">
    <citation type="submission" date="2019-02" db="EMBL/GenBank/DDBJ databases">
        <title>Deep-cultivation of Planctomycetes and their phenomic and genomic characterization uncovers novel biology.</title>
        <authorList>
            <person name="Wiegand S."/>
            <person name="Jogler M."/>
            <person name="Boedeker C."/>
            <person name="Pinto D."/>
            <person name="Vollmers J."/>
            <person name="Rivas-Marin E."/>
            <person name="Kohn T."/>
            <person name="Peeters S.H."/>
            <person name="Heuer A."/>
            <person name="Rast P."/>
            <person name="Oberbeckmann S."/>
            <person name="Bunk B."/>
            <person name="Jeske O."/>
            <person name="Meyerdierks A."/>
            <person name="Storesund J.E."/>
            <person name="Kallscheuer N."/>
            <person name="Luecker S."/>
            <person name="Lage O.M."/>
            <person name="Pohl T."/>
            <person name="Merkel B.J."/>
            <person name="Hornburger P."/>
            <person name="Mueller R.-W."/>
            <person name="Bruemmer F."/>
            <person name="Labrenz M."/>
            <person name="Spormann A.M."/>
            <person name="Op den Camp H."/>
            <person name="Overmann J."/>
            <person name="Amann R."/>
            <person name="Jetten M.S.M."/>
            <person name="Mascher T."/>
            <person name="Medema M.H."/>
            <person name="Devos D.P."/>
            <person name="Kaster A.-K."/>
            <person name="Ovreas L."/>
            <person name="Rohde M."/>
            <person name="Galperin M.Y."/>
            <person name="Jogler C."/>
        </authorList>
    </citation>
    <scope>NUCLEOTIDE SEQUENCE [LARGE SCALE GENOMIC DNA]</scope>
    <source>
        <strain evidence="13 14">SV_7m_r</strain>
    </source>
</reference>
<dbReference type="GO" id="GO:0005524">
    <property type="term" value="F:ATP binding"/>
    <property type="evidence" value="ECO:0007669"/>
    <property type="project" value="UniProtKB-UniRule"/>
</dbReference>
<sequence>MKGHDSKQVRELFLALVDLSSNQQEPWLREQVKGDQELYDEVYSLLRFDDPSHDALECHLPDLVYDTADQTPTDKQSNGGVDPVFGPLPEDRTAEPLSNPKELIGAIDSASTIESDHQSANVSLSERQPLSDIISHFHLPNYQLLQPIGMGAFGSVWKARDRRLQRVVAIKISHLPFLEADESDRAYREARLTARLSHPNIVSIHEIGEHQNHRYIVTDFIDGVSLSMWAKDREITVRQAAKIVAAIADALDHSHDHGVVHRDIKPSNIMMDRNNEPIVVDFGLARLIDSQPSMTIHHRPVGTPAYMPPEQASSTGVGIEARSDLYSLGVTLFELLTGERPFRGDTEKIVEQLLHSEPVGPKSLRGSIPTDLDTICLKCLQKKPADRYATARQLADDLRCFLEHRPISARPIGRIGKCYRWAIRNQKVASLSAISLILLVTLWVSMLIGYNRVNSALNETHTAVVNARQAAFKMHTKQGNVAFENGDPALAALWFSNASFHAELGSQQRKYSQVRTQAFLNSTPRLTGMLWHDGEPIETLEVSPCGRYVATTTLGRNCRVWDLNTQSMMMLQSRANCVAWSPDQQHFAIGLVDGNALLFNATKWDDPLPVFAGEAITAVQFSPDGRQLAIGGTGLHFWDVPAESFSSPRRELIHHVTALTYSPSGSQLAVSLSSKKLRLFELNQQAIVGPGQFIEHHSRVFFDYAPCLPAFTLQEDALVTARPRSADIVNIQGLNNIHHFPTPSVISGIAASADGKRVAVSGPKHLQVWNTDNGQPILFSNITRHHFSDLSFKPDGSMLAAAGRDNHIVRLIRFDNAPSKPVNLQHSDWVRFARFSQQGKQLITAQRDGLVRLWDVEPDLDYRKQITIGGRKSRIKLSRDGSRILICGSARIGGTVDSAQVFETSTGLPISQRLNEGHLLIDATFTPDGNSVVTADINKELKRWNWRTGDQQGPSIALPKEPRAIAFDPTGKNFVVACTSGLLQFRDGQSPSLKLLTQKTHGSGQQLMLRSHQHTNAYVDPSAKYPWLGGEGIRRGNCLRFSQNGHLLITTCYDSSAQIWDLTSLDKKPRTLPTDQRTSHSSISANTKFVATTSRNKASVWDLVSGERLRTLEHPADIGSIQFSDDSQQLLTACDDGIVRCWNWRDGTLQSPPLSHPAGVNEAKYAQRSSLIITSSKDEQLRFWDTTSGFMICPPLTINSDGVDIELSPDQKHIVVSAGGRQGNVSSVVDLHKLIDNDRQPVEDARQLAELFSGRVTWEASEMALTTTQLLHRWGMRHVSLDRAVSLGRAREFERLAKWDEAIEQYRLLTDAFPNQDAYVWLKRLDTSCWQEWDRHQSIDMSLPIWEQGRHALGNQEQELCLEVGAAAWSLITKNQAEYERICRIMLDRPIDRQTPRTQFQIARILALGNHSLIEPERMVEIAEKAIARDSSSSYFATALTPCLIRAQRYEEALVHCEGHAALTALCYAQMGQQKLARQWIETAQNESDIGPVDPRSDWFPTRRLVWQIYLQEAQHVLARN</sequence>
<dbReference type="CDD" id="cd14014">
    <property type="entry name" value="STKc_PknB_like"/>
    <property type="match status" value="1"/>
</dbReference>
<feature type="repeat" description="WD" evidence="9">
    <location>
        <begin position="1039"/>
        <end position="1064"/>
    </location>
</feature>
<dbReference type="PROSITE" id="PS00107">
    <property type="entry name" value="PROTEIN_KINASE_ATP"/>
    <property type="match status" value="1"/>
</dbReference>
<protein>
    <recommendedName>
        <fullName evidence="1">non-specific serine/threonine protein kinase</fullName>
        <ecNumber evidence="1">2.7.11.1</ecNumber>
    </recommendedName>
</protein>
<dbReference type="PANTHER" id="PTHR44019">
    <property type="entry name" value="WD REPEAT-CONTAINING PROTEIN 55"/>
    <property type="match status" value="1"/>
</dbReference>
<dbReference type="PROSITE" id="PS00678">
    <property type="entry name" value="WD_REPEATS_1"/>
    <property type="match status" value="2"/>
</dbReference>
<dbReference type="InterPro" id="IPR001680">
    <property type="entry name" value="WD40_rpt"/>
</dbReference>
<dbReference type="SUPFAM" id="SSF56112">
    <property type="entry name" value="Protein kinase-like (PK-like)"/>
    <property type="match status" value="1"/>
</dbReference>
<accession>A0A517T1R6</accession>
<evidence type="ECO:0000256" key="7">
    <source>
        <dbReference type="ARBA" id="ARBA00022777"/>
    </source>
</evidence>
<dbReference type="InterPro" id="IPR011990">
    <property type="entry name" value="TPR-like_helical_dom_sf"/>
</dbReference>
<keyword evidence="3 9" id="KW-0853">WD repeat</keyword>
<dbReference type="SMART" id="SM00220">
    <property type="entry name" value="S_TKc"/>
    <property type="match status" value="1"/>
</dbReference>
<dbReference type="Gene3D" id="1.10.510.10">
    <property type="entry name" value="Transferase(Phosphotransferase) domain 1"/>
    <property type="match status" value="1"/>
</dbReference>
<dbReference type="InterPro" id="IPR036322">
    <property type="entry name" value="WD40_repeat_dom_sf"/>
</dbReference>
<evidence type="ECO:0000256" key="9">
    <source>
        <dbReference type="PROSITE-ProRule" id="PRU00221"/>
    </source>
</evidence>
<dbReference type="Proteomes" id="UP000315003">
    <property type="component" value="Chromosome"/>
</dbReference>
<dbReference type="PROSITE" id="PS50294">
    <property type="entry name" value="WD_REPEATS_REGION"/>
    <property type="match status" value="3"/>
</dbReference>
<dbReference type="PROSITE" id="PS00108">
    <property type="entry name" value="PROTEIN_KINASE_ST"/>
    <property type="match status" value="1"/>
</dbReference>
<dbReference type="InterPro" id="IPR000719">
    <property type="entry name" value="Prot_kinase_dom"/>
</dbReference>
<dbReference type="Gene3D" id="2.130.10.10">
    <property type="entry name" value="YVTN repeat-like/Quinoprotein amine dehydrogenase"/>
    <property type="match status" value="3"/>
</dbReference>
<name>A0A517T1R6_9BACT</name>
<dbReference type="InterPro" id="IPR008271">
    <property type="entry name" value="Ser/Thr_kinase_AS"/>
</dbReference>
<feature type="domain" description="Protein kinase" evidence="12">
    <location>
        <begin position="142"/>
        <end position="402"/>
    </location>
</feature>
<dbReference type="Pfam" id="PF00400">
    <property type="entry name" value="WD40"/>
    <property type="match status" value="4"/>
</dbReference>
<dbReference type="GO" id="GO:0004674">
    <property type="term" value="F:protein serine/threonine kinase activity"/>
    <property type="evidence" value="ECO:0007669"/>
    <property type="project" value="UniProtKB-KW"/>
</dbReference>
<evidence type="ECO:0000256" key="8">
    <source>
        <dbReference type="ARBA" id="ARBA00022840"/>
    </source>
</evidence>
<feature type="repeat" description="WD" evidence="9">
    <location>
        <begin position="823"/>
        <end position="857"/>
    </location>
</feature>
<evidence type="ECO:0000256" key="4">
    <source>
        <dbReference type="ARBA" id="ARBA00022679"/>
    </source>
</evidence>
<dbReference type="InterPro" id="IPR017441">
    <property type="entry name" value="Protein_kinase_ATP_BS"/>
</dbReference>
<feature type="binding site" evidence="10">
    <location>
        <position position="171"/>
    </location>
    <ligand>
        <name>ATP</name>
        <dbReference type="ChEBI" id="CHEBI:30616"/>
    </ligand>
</feature>
<dbReference type="SUPFAM" id="SSF81901">
    <property type="entry name" value="HCP-like"/>
    <property type="match status" value="1"/>
</dbReference>
<feature type="repeat" description="WD" evidence="9">
    <location>
        <begin position="1111"/>
        <end position="1152"/>
    </location>
</feature>
<gene>
    <name evidence="13" type="primary">pknB_12</name>
    <name evidence="13" type="ORF">SV7mr_48630</name>
</gene>
<keyword evidence="11" id="KW-0472">Membrane</keyword>
<keyword evidence="6 10" id="KW-0547">Nucleotide-binding</keyword>
<dbReference type="InterPro" id="IPR015943">
    <property type="entry name" value="WD40/YVTN_repeat-like_dom_sf"/>
</dbReference>
<dbReference type="Gene3D" id="1.25.40.10">
    <property type="entry name" value="Tetratricopeptide repeat domain"/>
    <property type="match status" value="1"/>
</dbReference>
<dbReference type="InterPro" id="IPR050505">
    <property type="entry name" value="WDR55/POC1"/>
</dbReference>